<keyword evidence="2" id="KW-1185">Reference proteome</keyword>
<reference evidence="1 2" key="2">
    <citation type="journal article" date="2022" name="Mol. Ecol. Resour.">
        <title>The genomes of chicory, endive, great burdock and yacon provide insights into Asteraceae paleo-polyploidization history and plant inulin production.</title>
        <authorList>
            <person name="Fan W."/>
            <person name="Wang S."/>
            <person name="Wang H."/>
            <person name="Wang A."/>
            <person name="Jiang F."/>
            <person name="Liu H."/>
            <person name="Zhao H."/>
            <person name="Xu D."/>
            <person name="Zhang Y."/>
        </authorList>
    </citation>
    <scope>NUCLEOTIDE SEQUENCE [LARGE SCALE GENOMIC DNA]</scope>
    <source>
        <strain evidence="2">cv. Yunnan</strain>
        <tissue evidence="1">Leaves</tissue>
    </source>
</reference>
<protein>
    <submittedName>
        <fullName evidence="1">Uncharacterized protein</fullName>
    </submittedName>
</protein>
<reference evidence="2" key="1">
    <citation type="journal article" date="2022" name="Mol. Ecol. Resour.">
        <title>The genomes of chicory, endive, great burdock and yacon provide insights into Asteraceae palaeo-polyploidization history and plant inulin production.</title>
        <authorList>
            <person name="Fan W."/>
            <person name="Wang S."/>
            <person name="Wang H."/>
            <person name="Wang A."/>
            <person name="Jiang F."/>
            <person name="Liu H."/>
            <person name="Zhao H."/>
            <person name="Xu D."/>
            <person name="Zhang Y."/>
        </authorList>
    </citation>
    <scope>NUCLEOTIDE SEQUENCE [LARGE SCALE GENOMIC DNA]</scope>
    <source>
        <strain evidence="2">cv. Yunnan</strain>
    </source>
</reference>
<dbReference type="Proteomes" id="UP001056120">
    <property type="component" value="Linkage Group LG23"/>
</dbReference>
<sequence>MRQRRWIKLLNDYGCAIKYHPGKDNVVANALSRKETKPRRVRALQLTIHTGLHEQIRNAQLEALKEENLSLESTRGMEKQLEVKADGIRYFAERIWIKVYGNLRDLVMDEAQKSRYSIHPGSDKMYHDLKVLYWWPNMKANIATYVSKCLTCSKVKVEYQKPSGLLQQSEIPMWKWEQISMDFITKLPRTPTGCDTIWVIVDRLTKSAHFFAIKETDKMEKLTRLYFKEVVSRHGVPISIISDRDARFTSHFRQSLQKALGTRLDMSTAYHPQTDGQSERTIQTVEDMLRACVIDFGYSWETYLPLVEFSYITAIIIASKQRRSKPCTGENADHQFVGLKLEIANLRVLNLCPKPQRKSCKSEIVWRQLVTVKGVMQTSVENC</sequence>
<evidence type="ECO:0000313" key="2">
    <source>
        <dbReference type="Proteomes" id="UP001056120"/>
    </source>
</evidence>
<comment type="caution">
    <text evidence="1">The sequence shown here is derived from an EMBL/GenBank/DDBJ whole genome shotgun (WGS) entry which is preliminary data.</text>
</comment>
<evidence type="ECO:0000313" key="1">
    <source>
        <dbReference type="EMBL" id="KAI3717519.1"/>
    </source>
</evidence>
<gene>
    <name evidence="1" type="ORF">L1987_69192</name>
</gene>
<dbReference type="EMBL" id="CM042040">
    <property type="protein sequence ID" value="KAI3717519.1"/>
    <property type="molecule type" value="Genomic_DNA"/>
</dbReference>
<accession>A0ACB9B6H8</accession>
<organism evidence="1 2">
    <name type="scientific">Smallanthus sonchifolius</name>
    <dbReference type="NCBI Taxonomy" id="185202"/>
    <lineage>
        <taxon>Eukaryota</taxon>
        <taxon>Viridiplantae</taxon>
        <taxon>Streptophyta</taxon>
        <taxon>Embryophyta</taxon>
        <taxon>Tracheophyta</taxon>
        <taxon>Spermatophyta</taxon>
        <taxon>Magnoliopsida</taxon>
        <taxon>eudicotyledons</taxon>
        <taxon>Gunneridae</taxon>
        <taxon>Pentapetalae</taxon>
        <taxon>asterids</taxon>
        <taxon>campanulids</taxon>
        <taxon>Asterales</taxon>
        <taxon>Asteraceae</taxon>
        <taxon>Asteroideae</taxon>
        <taxon>Heliantheae alliance</taxon>
        <taxon>Millerieae</taxon>
        <taxon>Smallanthus</taxon>
    </lineage>
</organism>
<name>A0ACB9B6H8_9ASTR</name>
<proteinExistence type="predicted"/>